<keyword evidence="3" id="KW-1185">Reference proteome</keyword>
<evidence type="ECO:0000259" key="1">
    <source>
        <dbReference type="Pfam" id="PF16694"/>
    </source>
</evidence>
<dbReference type="RefSeq" id="WP_207046291.1">
    <property type="nucleotide sequence ID" value="NZ_JAFLNC010000004.1"/>
</dbReference>
<dbReference type="Pfam" id="PF16694">
    <property type="entry name" value="Cytochrome_P460"/>
    <property type="match status" value="1"/>
</dbReference>
<dbReference type="InterPro" id="IPR032033">
    <property type="entry name" value="Cytochrome_P460"/>
</dbReference>
<feature type="domain" description="Cytochrome P460" evidence="1">
    <location>
        <begin position="196"/>
        <end position="320"/>
    </location>
</feature>
<dbReference type="InterPro" id="IPR038142">
    <property type="entry name" value="Cytochrome_P460_sp"/>
</dbReference>
<dbReference type="CDD" id="cd20716">
    <property type="entry name" value="cyt_P460_fam"/>
    <property type="match status" value="1"/>
</dbReference>
<dbReference type="Proteomes" id="UP000664761">
    <property type="component" value="Unassembled WGS sequence"/>
</dbReference>
<name>A0ABS3F956_9PROT</name>
<comment type="caution">
    <text evidence="2">The sequence shown here is derived from an EMBL/GenBank/DDBJ whole genome shotgun (WGS) entry which is preliminary data.</text>
</comment>
<protein>
    <submittedName>
        <fullName evidence="2">Cytochrome P460 family protein</fullName>
    </submittedName>
</protein>
<dbReference type="EMBL" id="JAFLNC010000004">
    <property type="protein sequence ID" value="MBO0334467.1"/>
    <property type="molecule type" value="Genomic_DNA"/>
</dbReference>
<sequence>MSALNSKLLSSTFVAALIGVGGVVAVAAVAVPITAMTVKPAAAACNPCAAKKPANACNPCAAKKPANACNPCNPCAAKKPANACNPCNPCGAKAATSECVVPSVQKAALCNPCAAKKACNPCNPCAAKKACNPCNPCAAKNPCAASNPCNPCNPCGAAVAISDVELEPAEATAAYNCLNADMTAAYASSGLPVAAQYLDWKAFSIAPYASATHGGRHVMNYANSVAEEAYGRYEEVGRMPVGSVLAKDSFVVQTDGYATVGPLFLMEKMAAGFNKASGDWKYTMIMPDGSVAGVTNGKGSDMMKFCYECHMAMEDTDSLFFLPEDLRVN</sequence>
<accession>A0ABS3F956</accession>
<organism evidence="2 3">
    <name type="scientific">Sneathiella sedimenti</name>
    <dbReference type="NCBI Taxonomy" id="2816034"/>
    <lineage>
        <taxon>Bacteria</taxon>
        <taxon>Pseudomonadati</taxon>
        <taxon>Pseudomonadota</taxon>
        <taxon>Alphaproteobacteria</taxon>
        <taxon>Sneathiellales</taxon>
        <taxon>Sneathiellaceae</taxon>
        <taxon>Sneathiella</taxon>
    </lineage>
</organism>
<reference evidence="2 3" key="1">
    <citation type="submission" date="2021-03" db="EMBL/GenBank/DDBJ databases">
        <title>Sneathiella sp. CAU 1612 isolated from Kang Won-do.</title>
        <authorList>
            <person name="Kim W."/>
        </authorList>
    </citation>
    <scope>NUCLEOTIDE SEQUENCE [LARGE SCALE GENOMIC DNA]</scope>
    <source>
        <strain evidence="2 3">CAU 1612</strain>
    </source>
</reference>
<dbReference type="Gene3D" id="3.50.70.20">
    <property type="entry name" value="Cytochrome P460"/>
    <property type="match status" value="1"/>
</dbReference>
<gene>
    <name evidence="2" type="ORF">J0X12_12625</name>
</gene>
<proteinExistence type="predicted"/>
<evidence type="ECO:0000313" key="3">
    <source>
        <dbReference type="Proteomes" id="UP000664761"/>
    </source>
</evidence>
<evidence type="ECO:0000313" key="2">
    <source>
        <dbReference type="EMBL" id="MBO0334467.1"/>
    </source>
</evidence>